<dbReference type="Proteomes" id="UP001176961">
    <property type="component" value="Unassembled WGS sequence"/>
</dbReference>
<name>A0AA36MDM9_CYLNA</name>
<evidence type="ECO:0000313" key="2">
    <source>
        <dbReference type="Proteomes" id="UP001176961"/>
    </source>
</evidence>
<organism evidence="1 2">
    <name type="scientific">Cylicocyclus nassatus</name>
    <name type="common">Nematode worm</name>
    <dbReference type="NCBI Taxonomy" id="53992"/>
    <lineage>
        <taxon>Eukaryota</taxon>
        <taxon>Metazoa</taxon>
        <taxon>Ecdysozoa</taxon>
        <taxon>Nematoda</taxon>
        <taxon>Chromadorea</taxon>
        <taxon>Rhabditida</taxon>
        <taxon>Rhabditina</taxon>
        <taxon>Rhabditomorpha</taxon>
        <taxon>Strongyloidea</taxon>
        <taxon>Strongylidae</taxon>
        <taxon>Cylicocyclus</taxon>
    </lineage>
</organism>
<dbReference type="EMBL" id="CATQJL010000326">
    <property type="protein sequence ID" value="CAJ0609319.1"/>
    <property type="molecule type" value="Genomic_DNA"/>
</dbReference>
<comment type="caution">
    <text evidence="1">The sequence shown here is derived from an EMBL/GenBank/DDBJ whole genome shotgun (WGS) entry which is preliminary data.</text>
</comment>
<protein>
    <submittedName>
        <fullName evidence="1">Uncharacterized protein</fullName>
    </submittedName>
</protein>
<accession>A0AA36MDM9</accession>
<proteinExistence type="predicted"/>
<gene>
    <name evidence="1" type="ORF">CYNAS_LOCUS21302</name>
</gene>
<dbReference type="AlphaFoldDB" id="A0AA36MDM9"/>
<sequence>MKRCPYSQKKLCAYWKASDGGIEHIIASRAADLRNDKWKSRETVTYHEFSFSCFPAYIKKITRINLVFCFYWSGHQSNSHQRKNSGSSHLFSRKLHLIVDRHRLV</sequence>
<keyword evidence="2" id="KW-1185">Reference proteome</keyword>
<reference evidence="1" key="1">
    <citation type="submission" date="2023-07" db="EMBL/GenBank/DDBJ databases">
        <authorList>
            <consortium name="CYATHOMIX"/>
        </authorList>
    </citation>
    <scope>NUCLEOTIDE SEQUENCE</scope>
    <source>
        <strain evidence="1">N/A</strain>
    </source>
</reference>
<evidence type="ECO:0000313" key="1">
    <source>
        <dbReference type="EMBL" id="CAJ0609319.1"/>
    </source>
</evidence>